<dbReference type="FunFam" id="3.30.505.50:FF:000001">
    <property type="entry name" value="Ribosome hibernation promoting factor"/>
    <property type="match status" value="1"/>
</dbReference>
<dbReference type="InterPro" id="IPR032528">
    <property type="entry name" value="Ribosom_S30AE_C"/>
</dbReference>
<sequence length="184" mass="21365">MELIVRSRTGKVSDRHQTYIKEKLGKLERYLDTISKVTVEVAEEQRRTDNNVHRAQVTLVGDHGILLRAEQRAADLTTAIDVVSDNLQRQIQRYKDKHWRRGKLRRQGGEIIEAQPETSGMAEDTRNPRIVRTKEFQVKPMFSDEAVEQMELLGHDFFVFRDASTSEINVLYRREDGNYGLIVP</sequence>
<organism evidence="4 5">
    <name type="scientific">Kouleothrix aurantiaca</name>
    <dbReference type="NCBI Taxonomy" id="186479"/>
    <lineage>
        <taxon>Bacteria</taxon>
        <taxon>Bacillati</taxon>
        <taxon>Chloroflexota</taxon>
        <taxon>Chloroflexia</taxon>
        <taxon>Chloroflexales</taxon>
        <taxon>Roseiflexineae</taxon>
        <taxon>Roseiflexaceae</taxon>
        <taxon>Kouleothrix</taxon>
    </lineage>
</organism>
<keyword evidence="4" id="KW-0689">Ribosomal protein</keyword>
<dbReference type="InterPro" id="IPR034694">
    <property type="entry name" value="HPF_long/plastid"/>
</dbReference>
<dbReference type="EMBL" id="LJCR01000925">
    <property type="protein sequence ID" value="KPV51409.1"/>
    <property type="molecule type" value="Genomic_DNA"/>
</dbReference>
<dbReference type="PATRIC" id="fig|186479.3.peg.10831"/>
<dbReference type="InterPro" id="IPR038416">
    <property type="entry name" value="Ribosom_S30AE_C_sf"/>
</dbReference>
<dbReference type="InterPro" id="IPR003489">
    <property type="entry name" value="RHF/RaiA"/>
</dbReference>
<comment type="caution">
    <text evidence="4">The sequence shown here is derived from an EMBL/GenBank/DDBJ whole genome shotgun (WGS) entry which is preliminary data.</text>
</comment>
<dbReference type="SUPFAM" id="SSF69754">
    <property type="entry name" value="Ribosome binding protein Y (YfiA homologue)"/>
    <property type="match status" value="1"/>
</dbReference>
<reference evidence="4 5" key="1">
    <citation type="submission" date="2015-09" db="EMBL/GenBank/DDBJ databases">
        <title>Draft genome sequence of Kouleothrix aurantiaca JCM 19913.</title>
        <authorList>
            <person name="Hemp J."/>
        </authorList>
    </citation>
    <scope>NUCLEOTIDE SEQUENCE [LARGE SCALE GENOMIC DNA]</scope>
    <source>
        <strain evidence="4 5">COM-B</strain>
    </source>
</reference>
<dbReference type="HAMAP" id="MF_00839">
    <property type="entry name" value="HPF"/>
    <property type="match status" value="1"/>
</dbReference>
<dbReference type="InterPro" id="IPR050574">
    <property type="entry name" value="HPF/YfiA_ribosome-assoc"/>
</dbReference>
<keyword evidence="4" id="KW-0687">Ribonucleoprotein</keyword>
<keyword evidence="2" id="KW-0810">Translation regulation</keyword>
<evidence type="ECO:0000256" key="1">
    <source>
        <dbReference type="ARBA" id="ARBA00022490"/>
    </source>
</evidence>
<feature type="non-terminal residue" evidence="4">
    <location>
        <position position="184"/>
    </location>
</feature>
<dbReference type="Proteomes" id="UP000050509">
    <property type="component" value="Unassembled WGS sequence"/>
</dbReference>
<keyword evidence="1" id="KW-0963">Cytoplasm</keyword>
<dbReference type="Gene3D" id="3.30.160.100">
    <property type="entry name" value="Ribosome hibernation promotion factor-like"/>
    <property type="match status" value="1"/>
</dbReference>
<dbReference type="PANTHER" id="PTHR33231">
    <property type="entry name" value="30S RIBOSOMAL PROTEIN"/>
    <property type="match status" value="1"/>
</dbReference>
<dbReference type="GO" id="GO:0022627">
    <property type="term" value="C:cytosolic small ribosomal subunit"/>
    <property type="evidence" value="ECO:0007669"/>
    <property type="project" value="TreeGrafter"/>
</dbReference>
<dbReference type="GO" id="GO:0045900">
    <property type="term" value="P:negative regulation of translational elongation"/>
    <property type="evidence" value="ECO:0007669"/>
    <property type="project" value="TreeGrafter"/>
</dbReference>
<evidence type="ECO:0000259" key="3">
    <source>
        <dbReference type="Pfam" id="PF16321"/>
    </source>
</evidence>
<dbReference type="Pfam" id="PF02482">
    <property type="entry name" value="Ribosomal_S30AE"/>
    <property type="match status" value="1"/>
</dbReference>
<dbReference type="GO" id="GO:0043024">
    <property type="term" value="F:ribosomal small subunit binding"/>
    <property type="evidence" value="ECO:0007669"/>
    <property type="project" value="TreeGrafter"/>
</dbReference>
<dbReference type="InterPro" id="IPR036567">
    <property type="entry name" value="RHF-like"/>
</dbReference>
<dbReference type="NCBIfam" id="TIGR00741">
    <property type="entry name" value="yfiA"/>
    <property type="match status" value="1"/>
</dbReference>
<evidence type="ECO:0000313" key="4">
    <source>
        <dbReference type="EMBL" id="KPV51409.1"/>
    </source>
</evidence>
<protein>
    <submittedName>
        <fullName evidence="4">30S ribosomal protein S30</fullName>
    </submittedName>
</protein>
<dbReference type="AlphaFoldDB" id="A0A0P9FEJ3"/>
<evidence type="ECO:0000313" key="5">
    <source>
        <dbReference type="Proteomes" id="UP000050509"/>
    </source>
</evidence>
<evidence type="ECO:0000256" key="2">
    <source>
        <dbReference type="ARBA" id="ARBA00022845"/>
    </source>
</evidence>
<keyword evidence="5" id="KW-1185">Reference proteome</keyword>
<name>A0A0P9FEJ3_9CHLR</name>
<gene>
    <name evidence="4" type="ORF">SE17_21355</name>
</gene>
<dbReference type="CDD" id="cd00552">
    <property type="entry name" value="RaiA"/>
    <property type="match status" value="1"/>
</dbReference>
<accession>A0A0P9FEJ3</accession>
<proteinExistence type="inferred from homology"/>
<dbReference type="Gene3D" id="3.30.505.50">
    <property type="entry name" value="Sigma 54 modulation/S30EA ribosomal protein, C-terminal domain"/>
    <property type="match status" value="1"/>
</dbReference>
<feature type="domain" description="Sigma 54 modulation/S30EA ribosomal protein C-terminal" evidence="3">
    <location>
        <begin position="127"/>
        <end position="181"/>
    </location>
</feature>
<dbReference type="Pfam" id="PF16321">
    <property type="entry name" value="Ribosom_S30AE_C"/>
    <property type="match status" value="1"/>
</dbReference>
<dbReference type="PANTHER" id="PTHR33231:SF1">
    <property type="entry name" value="30S RIBOSOMAL PROTEIN"/>
    <property type="match status" value="1"/>
</dbReference>